<evidence type="ECO:0000256" key="2">
    <source>
        <dbReference type="ARBA" id="ARBA00023015"/>
    </source>
</evidence>
<reference evidence="5 6" key="1">
    <citation type="submission" date="2019-03" db="EMBL/GenBank/DDBJ databases">
        <title>Genomic Encyclopedia of Type Strains, Phase IV (KMG-IV): sequencing the most valuable type-strain genomes for metagenomic binning, comparative biology and taxonomic classification.</title>
        <authorList>
            <person name="Goeker M."/>
        </authorList>
    </citation>
    <scope>NUCLEOTIDE SEQUENCE [LARGE SCALE GENOMIC DNA]</scope>
    <source>
        <strain evidence="5 6">DSM 21100</strain>
    </source>
</reference>
<keyword evidence="2" id="KW-0805">Transcription regulation</keyword>
<dbReference type="Pfam" id="PF03965">
    <property type="entry name" value="Penicillinase_R"/>
    <property type="match status" value="1"/>
</dbReference>
<keyword evidence="3" id="KW-0238">DNA-binding</keyword>
<evidence type="ECO:0000313" key="5">
    <source>
        <dbReference type="EMBL" id="TCS89017.1"/>
    </source>
</evidence>
<dbReference type="InterPro" id="IPR036390">
    <property type="entry name" value="WH_DNA-bd_sf"/>
</dbReference>
<dbReference type="PIRSF" id="PIRSF019455">
    <property type="entry name" value="CopR_AtkY"/>
    <property type="match status" value="1"/>
</dbReference>
<dbReference type="InterPro" id="IPR005650">
    <property type="entry name" value="BlaI_family"/>
</dbReference>
<keyword evidence="6" id="KW-1185">Reference proteome</keyword>
<dbReference type="Gene3D" id="1.10.4040.10">
    <property type="entry name" value="Penicillinase repressor domain"/>
    <property type="match status" value="1"/>
</dbReference>
<evidence type="ECO:0000313" key="6">
    <source>
        <dbReference type="Proteomes" id="UP000295807"/>
    </source>
</evidence>
<dbReference type="SUPFAM" id="SSF46785">
    <property type="entry name" value="Winged helix' DNA-binding domain"/>
    <property type="match status" value="1"/>
</dbReference>
<protein>
    <submittedName>
        <fullName evidence="5">Putative transcriptional regulator</fullName>
    </submittedName>
</protein>
<dbReference type="InterPro" id="IPR036388">
    <property type="entry name" value="WH-like_DNA-bd_sf"/>
</dbReference>
<evidence type="ECO:0000256" key="3">
    <source>
        <dbReference type="ARBA" id="ARBA00023125"/>
    </source>
</evidence>
<sequence length="124" mass="14479">MSNLTKTEEQIMKHLWKLEKGYMKDLVEAFPDPKPAYTTIATILTRMIGKGYVGFTQHGKVREYFPKLKKAGYFKDHVNQLIKNFFDDSTAQFASFFASKADLSVEELEELKDLIEHRIEKKKQ</sequence>
<dbReference type="GO" id="GO:0003677">
    <property type="term" value="F:DNA binding"/>
    <property type="evidence" value="ECO:0007669"/>
    <property type="project" value="UniProtKB-KW"/>
</dbReference>
<dbReference type="Proteomes" id="UP000295807">
    <property type="component" value="Unassembled WGS sequence"/>
</dbReference>
<dbReference type="AlphaFoldDB" id="A0A4R3KUD9"/>
<comment type="similarity">
    <text evidence="1">Belongs to the BlaI transcriptional regulatory family.</text>
</comment>
<dbReference type="GO" id="GO:0045892">
    <property type="term" value="P:negative regulation of DNA-templated transcription"/>
    <property type="evidence" value="ECO:0007669"/>
    <property type="project" value="InterPro"/>
</dbReference>
<dbReference type="RefSeq" id="WP_132128113.1">
    <property type="nucleotide sequence ID" value="NZ_CP042432.1"/>
</dbReference>
<evidence type="ECO:0000256" key="4">
    <source>
        <dbReference type="ARBA" id="ARBA00023163"/>
    </source>
</evidence>
<dbReference type="OrthoDB" id="1098508at2"/>
<organism evidence="5 6">
    <name type="scientific">Anseongella ginsenosidimutans</name>
    <dbReference type="NCBI Taxonomy" id="496056"/>
    <lineage>
        <taxon>Bacteria</taxon>
        <taxon>Pseudomonadati</taxon>
        <taxon>Bacteroidota</taxon>
        <taxon>Sphingobacteriia</taxon>
        <taxon>Sphingobacteriales</taxon>
        <taxon>Sphingobacteriaceae</taxon>
        <taxon>Anseongella</taxon>
    </lineage>
</organism>
<evidence type="ECO:0000256" key="1">
    <source>
        <dbReference type="ARBA" id="ARBA00011046"/>
    </source>
</evidence>
<dbReference type="EMBL" id="SMAD01000002">
    <property type="protein sequence ID" value="TCS89017.1"/>
    <property type="molecule type" value="Genomic_DNA"/>
</dbReference>
<proteinExistence type="inferred from homology"/>
<dbReference type="Gene3D" id="1.10.10.10">
    <property type="entry name" value="Winged helix-like DNA-binding domain superfamily/Winged helix DNA-binding domain"/>
    <property type="match status" value="1"/>
</dbReference>
<accession>A0A4R3KUD9</accession>
<keyword evidence="4" id="KW-0804">Transcription</keyword>
<name>A0A4R3KUD9_9SPHI</name>
<gene>
    <name evidence="5" type="ORF">EDD80_102208</name>
</gene>
<comment type="caution">
    <text evidence="5">The sequence shown here is derived from an EMBL/GenBank/DDBJ whole genome shotgun (WGS) entry which is preliminary data.</text>
</comment>